<organism evidence="4 5">
    <name type="scientific">Microvirga terrestris</name>
    <dbReference type="NCBI Taxonomy" id="2791024"/>
    <lineage>
        <taxon>Bacteria</taxon>
        <taxon>Pseudomonadati</taxon>
        <taxon>Pseudomonadota</taxon>
        <taxon>Alphaproteobacteria</taxon>
        <taxon>Hyphomicrobiales</taxon>
        <taxon>Methylobacteriaceae</taxon>
        <taxon>Microvirga</taxon>
    </lineage>
</organism>
<keyword evidence="4" id="KW-0483">Metalloprotease inhibitor</keyword>
<protein>
    <submittedName>
        <fullName evidence="4">AprI/Inh family metalloprotease inhibitor</fullName>
    </submittedName>
</protein>
<feature type="domain" description="Alkaline proteinase inhibitor/ Outer membrane lipoprotein Omp19" evidence="3">
    <location>
        <begin position="69"/>
        <end position="142"/>
    </location>
</feature>
<dbReference type="Proteomes" id="UP000611708">
    <property type="component" value="Unassembled WGS sequence"/>
</dbReference>
<reference evidence="4 5" key="1">
    <citation type="submission" date="2020-11" db="EMBL/GenBank/DDBJ databases">
        <authorList>
            <person name="Kim M.K."/>
        </authorList>
    </citation>
    <scope>NUCLEOTIDE SEQUENCE [LARGE SCALE GENOMIC DNA]</scope>
    <source>
        <strain evidence="4 5">BT290</strain>
    </source>
</reference>
<evidence type="ECO:0000256" key="2">
    <source>
        <dbReference type="SAM" id="MobiDB-lite"/>
    </source>
</evidence>
<dbReference type="Gene3D" id="2.40.128.10">
    <property type="match status" value="1"/>
</dbReference>
<feature type="compositionally biased region" description="Basic and acidic residues" evidence="2">
    <location>
        <begin position="1"/>
        <end position="14"/>
    </location>
</feature>
<feature type="compositionally biased region" description="Polar residues" evidence="2">
    <location>
        <begin position="44"/>
        <end position="55"/>
    </location>
</feature>
<gene>
    <name evidence="4" type="ORF">I2H36_07550</name>
</gene>
<keyword evidence="4" id="KW-0646">Protease inhibitor</keyword>
<dbReference type="Pfam" id="PF02974">
    <property type="entry name" value="Inh"/>
    <property type="match status" value="1"/>
</dbReference>
<name>A0ABS0HQY7_9HYPH</name>
<keyword evidence="5" id="KW-1185">Reference proteome</keyword>
<keyword evidence="4" id="KW-0481">Metalloenzyme inhibitor</keyword>
<evidence type="ECO:0000313" key="5">
    <source>
        <dbReference type="Proteomes" id="UP000611708"/>
    </source>
</evidence>
<evidence type="ECO:0000259" key="3">
    <source>
        <dbReference type="Pfam" id="PF02974"/>
    </source>
</evidence>
<keyword evidence="1" id="KW-0732">Signal</keyword>
<comment type="caution">
    <text evidence="4">The sequence shown here is derived from an EMBL/GenBank/DDBJ whole genome shotgun (WGS) entry which is preliminary data.</text>
</comment>
<evidence type="ECO:0000313" key="4">
    <source>
        <dbReference type="EMBL" id="MBF9195888.1"/>
    </source>
</evidence>
<feature type="region of interest" description="Disordered" evidence="2">
    <location>
        <begin position="1"/>
        <end position="71"/>
    </location>
</feature>
<sequence length="157" mass="16362">MPLVRRGYEARLEPELPPGPLLDRPALGGSSGEKPLSVPVPQQPAASQRETNADVQASAPGVFTPPQRPSSYAGMWKASVGSASCRIQLSSVPSLDLYKASAQGCSSNALKTVNGWSINDNRVILFSRGQVVARLSGVEAALSGTLSGSEAALTMTR</sequence>
<dbReference type="InterPro" id="IPR021140">
    <property type="entry name" value="Inh/Omp19"/>
</dbReference>
<evidence type="ECO:0000256" key="1">
    <source>
        <dbReference type="ARBA" id="ARBA00022729"/>
    </source>
</evidence>
<dbReference type="RefSeq" id="WP_196263285.1">
    <property type="nucleotide sequence ID" value="NZ_JADQDN010000003.1"/>
</dbReference>
<dbReference type="SUPFAM" id="SSF50882">
    <property type="entry name" value="beta-Barrel protease inhibitors"/>
    <property type="match status" value="1"/>
</dbReference>
<dbReference type="GO" id="GO:0030414">
    <property type="term" value="F:peptidase inhibitor activity"/>
    <property type="evidence" value="ECO:0007669"/>
    <property type="project" value="UniProtKB-KW"/>
</dbReference>
<accession>A0ABS0HQY7</accession>
<dbReference type="EMBL" id="JADQDN010000003">
    <property type="protein sequence ID" value="MBF9195888.1"/>
    <property type="molecule type" value="Genomic_DNA"/>
</dbReference>
<dbReference type="InterPro" id="IPR016085">
    <property type="entry name" value="Protease_inh_B-barrel_dom"/>
</dbReference>
<proteinExistence type="predicted"/>